<accession>A0A2N0QJ43</accession>
<comment type="caution">
    <text evidence="1">The sequence shown here is derived from an EMBL/GenBank/DDBJ whole genome shotgun (WGS) entry which is preliminary data.</text>
</comment>
<dbReference type="AlphaFoldDB" id="A0A2N0QJ43"/>
<protein>
    <submittedName>
        <fullName evidence="1">Uncharacterized protein</fullName>
    </submittedName>
</protein>
<dbReference type="Proteomes" id="UP000232688">
    <property type="component" value="Unassembled WGS sequence"/>
</dbReference>
<evidence type="ECO:0000313" key="1">
    <source>
        <dbReference type="EMBL" id="PKC51071.1"/>
    </source>
</evidence>
<reference evidence="1 2" key="1">
    <citation type="submission" date="2017-10" db="EMBL/GenBank/DDBJ databases">
        <title>Extensive intraspecific genome diversity in a model arbuscular mycorrhizal fungus.</title>
        <authorList>
            <person name="Chen E.C.H."/>
            <person name="Morin E."/>
            <person name="Baudet D."/>
            <person name="Noel J."/>
            <person name="Ndikumana S."/>
            <person name="Charron P."/>
            <person name="St-Onge C."/>
            <person name="Giorgi J."/>
            <person name="Grigoriev I.V."/>
            <person name="Roux C."/>
            <person name="Martin F.M."/>
            <person name="Corradi N."/>
        </authorList>
    </citation>
    <scope>NUCLEOTIDE SEQUENCE [LARGE SCALE GENOMIC DNA]</scope>
    <source>
        <strain evidence="1 2">A1</strain>
    </source>
</reference>
<reference evidence="1 2" key="2">
    <citation type="submission" date="2017-10" db="EMBL/GenBank/DDBJ databases">
        <title>Genome analyses suggest a sexual origin of heterokaryosis in a supposedly ancient asexual fungus.</title>
        <authorList>
            <person name="Corradi N."/>
            <person name="Sedzielewska K."/>
            <person name="Noel J."/>
            <person name="Charron P."/>
            <person name="Farinelli L."/>
            <person name="Marton T."/>
            <person name="Kruger M."/>
            <person name="Pelin A."/>
            <person name="Brachmann A."/>
            <person name="Corradi N."/>
        </authorList>
    </citation>
    <scope>NUCLEOTIDE SEQUENCE [LARGE SCALE GENOMIC DNA]</scope>
    <source>
        <strain evidence="1 2">A1</strain>
    </source>
</reference>
<name>A0A2N0QJ43_9GLOM</name>
<proteinExistence type="predicted"/>
<gene>
    <name evidence="1" type="ORF">RhiirA1_430322</name>
</gene>
<dbReference type="EMBL" id="LLXH01008403">
    <property type="protein sequence ID" value="PKC51071.1"/>
    <property type="molecule type" value="Genomic_DNA"/>
</dbReference>
<sequence>MYSVFEATGHKLPSINTLASSSMIQEWKSKSEVKRCYNNLFKRVNDHRQSTTYISLII</sequence>
<feature type="non-terminal residue" evidence="1">
    <location>
        <position position="58"/>
    </location>
</feature>
<evidence type="ECO:0000313" key="2">
    <source>
        <dbReference type="Proteomes" id="UP000232688"/>
    </source>
</evidence>
<dbReference type="VEuPathDB" id="FungiDB:RhiirA1_430322"/>
<organism evidence="1 2">
    <name type="scientific">Rhizophagus irregularis</name>
    <dbReference type="NCBI Taxonomy" id="588596"/>
    <lineage>
        <taxon>Eukaryota</taxon>
        <taxon>Fungi</taxon>
        <taxon>Fungi incertae sedis</taxon>
        <taxon>Mucoromycota</taxon>
        <taxon>Glomeromycotina</taxon>
        <taxon>Glomeromycetes</taxon>
        <taxon>Glomerales</taxon>
        <taxon>Glomeraceae</taxon>
        <taxon>Rhizophagus</taxon>
    </lineage>
</organism>